<feature type="domain" description="AAA+ ATPase" evidence="4">
    <location>
        <begin position="551"/>
        <end position="691"/>
    </location>
</feature>
<dbReference type="GO" id="GO:0005524">
    <property type="term" value="F:ATP binding"/>
    <property type="evidence" value="ECO:0007669"/>
    <property type="project" value="UniProtKB-KW"/>
</dbReference>
<dbReference type="AlphaFoldDB" id="A0A285KB77"/>
<proteinExistence type="inferred from homology"/>
<name>A0A285KB77_9ACTN</name>
<dbReference type="Gene3D" id="1.10.8.60">
    <property type="match status" value="2"/>
</dbReference>
<dbReference type="PANTHER" id="PTHR43392:SF2">
    <property type="entry name" value="AAA-TYPE ATPASE FAMILY PROTEIN _ ANKYRIN REPEAT FAMILY PROTEIN"/>
    <property type="match status" value="1"/>
</dbReference>
<evidence type="ECO:0000313" key="6">
    <source>
        <dbReference type="Proteomes" id="UP000219612"/>
    </source>
</evidence>
<dbReference type="PANTHER" id="PTHR43392">
    <property type="entry name" value="AAA-TYPE ATPASE FAMILY PROTEIN / ANKYRIN REPEAT FAMILY PROTEIN"/>
    <property type="match status" value="1"/>
</dbReference>
<dbReference type="PRINTS" id="PR00819">
    <property type="entry name" value="CBXCFQXSUPER"/>
</dbReference>
<dbReference type="SMART" id="SM00382">
    <property type="entry name" value="AAA"/>
    <property type="match status" value="2"/>
</dbReference>
<dbReference type="InterPro" id="IPR050773">
    <property type="entry name" value="CbxX/CfxQ_RuBisCO_ESX"/>
</dbReference>
<protein>
    <submittedName>
        <fullName evidence="5">AAA+-type ATPase, SpoVK/Ycf46/Vps4 family</fullName>
    </submittedName>
</protein>
<sequence>MTDYMVSVSHTDPGCLPSISAALTHAGPGATVVVQPGVYTEQLRLDRDVTLVAEDGRGTVTIDGGSGAAVFAASGTAVLRGLTITGGSPELPAVQVGGGALTLADCDVDGRGVVAVHVPSGRLSLTGGVLRNPGGAGALVENTGELALGRTAVREVGTVGVVIAGPGATVIDCEFGEVAGAALLSLREGGGLVRGGTVSGGDGPAIVAEAESRTRFERVTVRGGNTGAVLNGGSPVLESCEFDGVNGHGVEVTGAADPVLQGCVVTGAGGHGIVVTESATGRFAECVISGTGAAPFAATGSSAPQIAGGRFTASTTSAAVFEAQASGTITGTALTGGRSGLVATGSATPVLSEVHVSGCSESGIDLHEQSVVTVRDSRISGAATSGVHIGRGSRMEAGNLSVSGGRDGIVVADSGTAVLASVEVSGAQGAGLLIETGGTVRAQRVRAHGNAVGVRCAPGSAGSIEQCEAFDNTRENISREQGSTVDVGGAPAVVPAPSSPAEPAEDPVAALLTELEALVGLAGVKREVATLVGLHRMGLRRAAAGLPAPPMSRHMVFAGAPGTGKTTVARLYGKILAGLGVLKTGQIVEVARADLVAEHIGGTAVKTTERFEAALGGVLFIDEAYTLMPVEGGGHDFGREAVDTLVKLMEDHRDEVVVIVAGYSPQMRAFLGANPGLASRFAKTIEFESYSTPELVTIVERICSSHHYSLEYDTRLALTELFDGMVRDENFGNARVARKVFEEMVGRQAFRLAQSDDPSGVTLAQLMPEDLGPAQAGGGEGEQDRIDEMLAKLHRMTGLEAVKREVTEMIDLLAATRARVAAGLPAPSMSRHLVFSGPPGTGKTTVARLYGDLLTALGVLPGGQFVEVARADLVGEYIGHTAHRTKEAFERARGGVLFIDEAYTLAPPGAQNDFGREAIDTLVKLMEDHRDEVVVIAAGYEREIEMFLAANSGLASRFSRRIHFENYSPDELTSIFQQLAMTSGYECPGATLGAVRQRFEGVRRTATFGNGRYARQVLDEAVTRQAGRIRVLGRPTVEQLRTLLVEDVVAKAGA</sequence>
<dbReference type="OrthoDB" id="9806903at2"/>
<accession>A0A285KB77</accession>
<comment type="similarity">
    <text evidence="1">Belongs to the CbxX/CfxQ family.</text>
</comment>
<dbReference type="Gene3D" id="3.40.50.300">
    <property type="entry name" value="P-loop containing nucleotide triphosphate hydrolases"/>
    <property type="match status" value="2"/>
</dbReference>
<dbReference type="Gene3D" id="2.160.20.10">
    <property type="entry name" value="Single-stranded right-handed beta-helix, Pectin lyase-like"/>
    <property type="match status" value="3"/>
</dbReference>
<evidence type="ECO:0000256" key="3">
    <source>
        <dbReference type="ARBA" id="ARBA00022840"/>
    </source>
</evidence>
<dbReference type="RefSeq" id="WP_097328287.1">
    <property type="nucleotide sequence ID" value="NZ_OBDY01000036.1"/>
</dbReference>
<evidence type="ECO:0000259" key="4">
    <source>
        <dbReference type="SMART" id="SM00382"/>
    </source>
</evidence>
<dbReference type="Proteomes" id="UP000219612">
    <property type="component" value="Unassembled WGS sequence"/>
</dbReference>
<reference evidence="6" key="1">
    <citation type="submission" date="2017-09" db="EMBL/GenBank/DDBJ databases">
        <authorList>
            <person name="Varghese N."/>
            <person name="Submissions S."/>
        </authorList>
    </citation>
    <scope>NUCLEOTIDE SEQUENCE [LARGE SCALE GENOMIC DNA]</scope>
    <source>
        <strain evidence="6">CGMCC 4.6857</strain>
    </source>
</reference>
<dbReference type="Pfam" id="PF13229">
    <property type="entry name" value="Beta_helix"/>
    <property type="match status" value="2"/>
</dbReference>
<dbReference type="InterPro" id="IPR039448">
    <property type="entry name" value="Beta_helix"/>
</dbReference>
<dbReference type="SMART" id="SM00710">
    <property type="entry name" value="PbH1"/>
    <property type="match status" value="9"/>
</dbReference>
<keyword evidence="2" id="KW-0547">Nucleotide-binding</keyword>
<dbReference type="InterPro" id="IPR000641">
    <property type="entry name" value="CbxX/CfxQ"/>
</dbReference>
<keyword evidence="3" id="KW-0067">ATP-binding</keyword>
<dbReference type="InterPro" id="IPR003959">
    <property type="entry name" value="ATPase_AAA_core"/>
</dbReference>
<dbReference type="Pfam" id="PF17866">
    <property type="entry name" value="AAA_lid_6"/>
    <property type="match status" value="2"/>
</dbReference>
<feature type="domain" description="AAA+ ATPase" evidence="4">
    <location>
        <begin position="829"/>
        <end position="968"/>
    </location>
</feature>
<evidence type="ECO:0000313" key="5">
    <source>
        <dbReference type="EMBL" id="SNY69859.1"/>
    </source>
</evidence>
<evidence type="ECO:0000256" key="2">
    <source>
        <dbReference type="ARBA" id="ARBA00022741"/>
    </source>
</evidence>
<dbReference type="InterPro" id="IPR027417">
    <property type="entry name" value="P-loop_NTPase"/>
</dbReference>
<keyword evidence="6" id="KW-1185">Reference proteome</keyword>
<dbReference type="CDD" id="cd00009">
    <property type="entry name" value="AAA"/>
    <property type="match status" value="2"/>
</dbReference>
<dbReference type="InterPro" id="IPR011050">
    <property type="entry name" value="Pectin_lyase_fold/virulence"/>
</dbReference>
<dbReference type="InterPro" id="IPR003593">
    <property type="entry name" value="AAA+_ATPase"/>
</dbReference>
<dbReference type="InterPro" id="IPR006626">
    <property type="entry name" value="PbH1"/>
</dbReference>
<dbReference type="SUPFAM" id="SSF51126">
    <property type="entry name" value="Pectin lyase-like"/>
    <property type="match status" value="3"/>
</dbReference>
<dbReference type="GO" id="GO:0016887">
    <property type="term" value="F:ATP hydrolysis activity"/>
    <property type="evidence" value="ECO:0007669"/>
    <property type="project" value="InterPro"/>
</dbReference>
<dbReference type="SUPFAM" id="SSF52540">
    <property type="entry name" value="P-loop containing nucleoside triphosphate hydrolases"/>
    <property type="match status" value="2"/>
</dbReference>
<dbReference type="Pfam" id="PF00004">
    <property type="entry name" value="AAA"/>
    <property type="match status" value="2"/>
</dbReference>
<dbReference type="InterPro" id="IPR041627">
    <property type="entry name" value="AAA_lid_6"/>
</dbReference>
<dbReference type="EMBL" id="OBDY01000036">
    <property type="protein sequence ID" value="SNY69859.1"/>
    <property type="molecule type" value="Genomic_DNA"/>
</dbReference>
<dbReference type="FunFam" id="3.40.50.300:FF:000216">
    <property type="entry name" value="Type VII secretion ATPase EccA"/>
    <property type="match status" value="2"/>
</dbReference>
<gene>
    <name evidence="5" type="ORF">SAMN05421748_13628</name>
</gene>
<evidence type="ECO:0000256" key="1">
    <source>
        <dbReference type="ARBA" id="ARBA00010378"/>
    </source>
</evidence>
<organism evidence="5 6">
    <name type="scientific">Paractinoplanes atraurantiacus</name>
    <dbReference type="NCBI Taxonomy" id="1036182"/>
    <lineage>
        <taxon>Bacteria</taxon>
        <taxon>Bacillati</taxon>
        <taxon>Actinomycetota</taxon>
        <taxon>Actinomycetes</taxon>
        <taxon>Micromonosporales</taxon>
        <taxon>Micromonosporaceae</taxon>
        <taxon>Paractinoplanes</taxon>
    </lineage>
</organism>
<dbReference type="InterPro" id="IPR012334">
    <property type="entry name" value="Pectin_lyas_fold"/>
</dbReference>